<dbReference type="PROSITE" id="PS51257">
    <property type="entry name" value="PROKAR_LIPOPROTEIN"/>
    <property type="match status" value="1"/>
</dbReference>
<dbReference type="Pfam" id="PF04314">
    <property type="entry name" value="PCuAC"/>
    <property type="match status" value="1"/>
</dbReference>
<dbReference type="SUPFAM" id="SSF110087">
    <property type="entry name" value="DR1885-like metal-binding protein"/>
    <property type="match status" value="1"/>
</dbReference>
<dbReference type="InterPro" id="IPR058248">
    <property type="entry name" value="Lxx211020-like"/>
</dbReference>
<sequence length="160" mass="16190">MTRILALLPLLALAACGNSDNTTIDAEGNTITPIVVADAVCRPTPTGRQVTACYLNLVAASDDRLVSVDSPAAALTQIHETSMEGGMGMMRPIEGGVPLAAGEPVAFSPGANHIMLSGVREPLATGDTVELTLTFENAPKLVVAATVGQPTEANAGAPAA</sequence>
<name>A0A258HD91_9CAUL</name>
<comment type="caution">
    <text evidence="1">The sequence shown here is derived from an EMBL/GenBank/DDBJ whole genome shotgun (WGS) entry which is preliminary data.</text>
</comment>
<reference evidence="1 2" key="1">
    <citation type="submission" date="2017-03" db="EMBL/GenBank/DDBJ databases">
        <title>Lifting the veil on microbial sulfur biogeochemistry in mining wastewaters.</title>
        <authorList>
            <person name="Kantor R.S."/>
            <person name="Colenbrander Nelson T."/>
            <person name="Marshall S."/>
            <person name="Bennett D."/>
            <person name="Apte S."/>
            <person name="Camacho D."/>
            <person name="Thomas B.C."/>
            <person name="Warren L.A."/>
            <person name="Banfield J.F."/>
        </authorList>
    </citation>
    <scope>NUCLEOTIDE SEQUENCE [LARGE SCALE GENOMIC DNA]</scope>
    <source>
        <strain evidence="1">32-68-21</strain>
    </source>
</reference>
<dbReference type="InterPro" id="IPR036182">
    <property type="entry name" value="PCuAC_sf"/>
</dbReference>
<dbReference type="Gene3D" id="2.60.40.1890">
    <property type="entry name" value="PCu(A)C copper chaperone"/>
    <property type="match status" value="1"/>
</dbReference>
<dbReference type="EMBL" id="NCEQ01000018">
    <property type="protein sequence ID" value="OYX54941.1"/>
    <property type="molecule type" value="Genomic_DNA"/>
</dbReference>
<protein>
    <recommendedName>
        <fullName evidence="3">Copper chaperone PCu(A)C</fullName>
    </recommendedName>
</protein>
<gene>
    <name evidence="1" type="ORF">B7Y86_14960</name>
</gene>
<dbReference type="PANTHER" id="PTHR36302">
    <property type="entry name" value="BLR7088 PROTEIN"/>
    <property type="match status" value="1"/>
</dbReference>
<dbReference type="Proteomes" id="UP000216147">
    <property type="component" value="Unassembled WGS sequence"/>
</dbReference>
<organism evidence="1 2">
    <name type="scientific">Brevundimonas subvibrioides</name>
    <dbReference type="NCBI Taxonomy" id="74313"/>
    <lineage>
        <taxon>Bacteria</taxon>
        <taxon>Pseudomonadati</taxon>
        <taxon>Pseudomonadota</taxon>
        <taxon>Alphaproteobacteria</taxon>
        <taxon>Caulobacterales</taxon>
        <taxon>Caulobacteraceae</taxon>
        <taxon>Brevundimonas</taxon>
    </lineage>
</organism>
<evidence type="ECO:0008006" key="3">
    <source>
        <dbReference type="Google" id="ProtNLM"/>
    </source>
</evidence>
<proteinExistence type="predicted"/>
<dbReference type="InterPro" id="IPR007410">
    <property type="entry name" value="LpqE-like"/>
</dbReference>
<evidence type="ECO:0000313" key="2">
    <source>
        <dbReference type="Proteomes" id="UP000216147"/>
    </source>
</evidence>
<dbReference type="AlphaFoldDB" id="A0A258HD91"/>
<accession>A0A258HD91</accession>
<dbReference type="PANTHER" id="PTHR36302:SF1">
    <property type="entry name" value="COPPER CHAPERONE PCU(A)C"/>
    <property type="match status" value="1"/>
</dbReference>
<evidence type="ECO:0000313" key="1">
    <source>
        <dbReference type="EMBL" id="OYX54941.1"/>
    </source>
</evidence>